<accession>F8UQX2</accession>
<dbReference type="InterPro" id="IPR023796">
    <property type="entry name" value="Serpin_dom"/>
</dbReference>
<evidence type="ECO:0000256" key="3">
    <source>
        <dbReference type="SAM" id="SignalP"/>
    </source>
</evidence>
<dbReference type="SUPFAM" id="SSF56574">
    <property type="entry name" value="Serpins"/>
    <property type="match status" value="1"/>
</dbReference>
<dbReference type="Gene3D" id="2.30.39.10">
    <property type="entry name" value="Alpha-1-antitrypsin, domain 1"/>
    <property type="match status" value="1"/>
</dbReference>
<evidence type="ECO:0000256" key="2">
    <source>
        <dbReference type="RuleBase" id="RU000411"/>
    </source>
</evidence>
<dbReference type="InterPro" id="IPR023795">
    <property type="entry name" value="Serpin_CS"/>
</dbReference>
<dbReference type="PANTHER" id="PTHR11461:SF211">
    <property type="entry name" value="GH10112P-RELATED"/>
    <property type="match status" value="1"/>
</dbReference>
<dbReference type="EMBL" id="JF894302">
    <property type="protein sequence ID" value="AEH42098.1"/>
    <property type="molecule type" value="mRNA"/>
</dbReference>
<dbReference type="GO" id="GO:0004867">
    <property type="term" value="F:serine-type endopeptidase inhibitor activity"/>
    <property type="evidence" value="ECO:0007669"/>
    <property type="project" value="InterPro"/>
</dbReference>
<dbReference type="GO" id="GO:0005615">
    <property type="term" value="C:extracellular space"/>
    <property type="evidence" value="ECO:0007669"/>
    <property type="project" value="InterPro"/>
</dbReference>
<dbReference type="InterPro" id="IPR000215">
    <property type="entry name" value="Serpin_fam"/>
</dbReference>
<evidence type="ECO:0000256" key="1">
    <source>
        <dbReference type="ARBA" id="ARBA00009500"/>
    </source>
</evidence>
<dbReference type="SMART" id="SM00093">
    <property type="entry name" value="SERPIN"/>
    <property type="match status" value="1"/>
</dbReference>
<organism evidence="5">
    <name type="scientific">Ascaris suum</name>
    <name type="common">Pig roundworm</name>
    <name type="synonym">Ascaris lumbricoides</name>
    <dbReference type="NCBI Taxonomy" id="6253"/>
    <lineage>
        <taxon>Eukaryota</taxon>
        <taxon>Metazoa</taxon>
        <taxon>Ecdysozoa</taxon>
        <taxon>Nematoda</taxon>
        <taxon>Chromadorea</taxon>
        <taxon>Rhabditida</taxon>
        <taxon>Spirurina</taxon>
        <taxon>Ascaridomorpha</taxon>
        <taxon>Ascaridoidea</taxon>
        <taxon>Ascarididae</taxon>
        <taxon>Ascaris</taxon>
    </lineage>
</organism>
<keyword evidence="3" id="KW-0732">Signal</keyword>
<dbReference type="PROSITE" id="PS00284">
    <property type="entry name" value="SERPIN"/>
    <property type="match status" value="1"/>
</dbReference>
<dbReference type="InterPro" id="IPR036186">
    <property type="entry name" value="Serpin_sf"/>
</dbReference>
<comment type="similarity">
    <text evidence="1 2">Belongs to the serpin family.</text>
</comment>
<sequence>MFHRIIAIGAIICLFLQTFCSLSAASPCDNLNIQLADFALRMLREGGEKSSAIISPSSSAIALAMLYVGAMNETKEEIRRAIVNGCDDNTIINYYSDIMHISQQPTTYTLNLANRIYTEKSLVLQKKFVEIMQEKFEGEIYTMDSDKPSETAKKINQWLRNKTNNKIDKLIDEQNPDLSDILIINAIYFNGSWQYPFKTSSTIKEKFFPEENQRIMVDMMRTVEFLPFAEDENVKVIGLPYKNEEISLYIFLPKVKFGLHEIEHTLNGSKLLALAKSCRKFGRVEVRIPKFTIKMNFPMKNALQKMGIRRAFSMTAANFSGICARPTHIRNFVHKALIEVNEGGTQAAAVSAIEMVFKSNRPIKRQFIANHPFLFALIKNETILFIGHFLK</sequence>
<dbReference type="Gene3D" id="3.30.497.10">
    <property type="entry name" value="Antithrombin, subunit I, domain 2"/>
    <property type="match status" value="1"/>
</dbReference>
<name>F8UQX2_ASCSU</name>
<reference evidence="5" key="1">
    <citation type="journal article" date="2012" name="Proc. Natl. Acad. Sci. U.S.A.">
        <title>Nematode sperm maturation triggered by protease involves sperm-secreted serine protease inhibitor (Serpin).</title>
        <authorList>
            <person name="Zhao Y."/>
            <person name="Sun W."/>
            <person name="Zhang P."/>
            <person name="Chi H."/>
            <person name="Zhang M."/>
            <person name="Song C.-Q."/>
            <person name="Ma X."/>
            <person name="Shang Y."/>
            <person name="Wang B."/>
            <person name="Hu Y."/>
            <person name="Hao Z."/>
            <person name="Huhmer A."/>
            <person name="Meng F."/>
            <person name="L'Hernault S."/>
            <person name="He S.-M."/>
            <person name="Dong M.-Q."/>
            <person name="Miao L."/>
        </authorList>
    </citation>
    <scope>NUCLEOTIDE SEQUENCE</scope>
</reference>
<proteinExistence type="evidence at transcript level"/>
<evidence type="ECO:0000313" key="5">
    <source>
        <dbReference type="EMBL" id="AEH42098.1"/>
    </source>
</evidence>
<feature type="chain" id="PRO_5003379155" evidence="3">
    <location>
        <begin position="26"/>
        <end position="391"/>
    </location>
</feature>
<dbReference type="InterPro" id="IPR042178">
    <property type="entry name" value="Serpin_sf_1"/>
</dbReference>
<evidence type="ECO:0000259" key="4">
    <source>
        <dbReference type="SMART" id="SM00093"/>
    </source>
</evidence>
<feature type="signal peptide" evidence="3">
    <location>
        <begin position="1"/>
        <end position="25"/>
    </location>
</feature>
<dbReference type="InterPro" id="IPR042185">
    <property type="entry name" value="Serpin_sf_2"/>
</dbReference>
<dbReference type="AlphaFoldDB" id="F8UQX2"/>
<dbReference type="PANTHER" id="PTHR11461">
    <property type="entry name" value="SERINE PROTEASE INHIBITOR, SERPIN"/>
    <property type="match status" value="1"/>
</dbReference>
<gene>
    <name evidence="5" type="primary">srp-1</name>
</gene>
<dbReference type="Pfam" id="PF00079">
    <property type="entry name" value="Serpin"/>
    <property type="match status" value="1"/>
</dbReference>
<dbReference type="CDD" id="cd19581">
    <property type="entry name" value="serpinL_nematode"/>
    <property type="match status" value="1"/>
</dbReference>
<feature type="domain" description="Serpin" evidence="4">
    <location>
        <begin position="40"/>
        <end position="391"/>
    </location>
</feature>
<protein>
    <submittedName>
        <fullName evidence="5">Serine protease inhibitor</fullName>
    </submittedName>
</protein>